<dbReference type="Proteomes" id="UP001195483">
    <property type="component" value="Unassembled WGS sequence"/>
</dbReference>
<sequence>MLRIANICVDQTLKTSLLKMSDDMRYISRDYSPEPNAINQKISDNITSLEALINQENFNAAEVIINQLHQDIANAAGQQSLKCDFCGETTDILKEETELPVIDEIKSIVPFTVDKNSLVSVTQNYMISGALTPDDLLENSVITKQSLYYVPTYLFSGNYEANWTASFGYYRKEQDNDNKTKIVTDWRQVSGIDNGNFQVPVYAGSMLPGNVSELIQADDLNKKLTPFKQEFLIGCDVELFSIKEKDAYDNHAKPILDKIIDAGVKEHKQGYIQQNWQWTVKFDKEITDTVLMPIAHSIFEYKGKEYHVWVDGSGSSKIIADEPPKDNSRQNAFALGYIPILISLIARRAARLLHPAAYKRKEIRFGAGNEARTRDPQLGRLMLYH</sequence>
<proteinExistence type="predicted"/>
<organism evidence="1 2">
    <name type="scientific">Potamilus streckersoni</name>
    <dbReference type="NCBI Taxonomy" id="2493646"/>
    <lineage>
        <taxon>Eukaryota</taxon>
        <taxon>Metazoa</taxon>
        <taxon>Spiralia</taxon>
        <taxon>Lophotrochozoa</taxon>
        <taxon>Mollusca</taxon>
        <taxon>Bivalvia</taxon>
        <taxon>Autobranchia</taxon>
        <taxon>Heteroconchia</taxon>
        <taxon>Palaeoheterodonta</taxon>
        <taxon>Unionida</taxon>
        <taxon>Unionoidea</taxon>
        <taxon>Unionidae</taxon>
        <taxon>Ambleminae</taxon>
        <taxon>Lampsilini</taxon>
        <taxon>Potamilus</taxon>
    </lineage>
</organism>
<evidence type="ECO:0000313" key="2">
    <source>
        <dbReference type="Proteomes" id="UP001195483"/>
    </source>
</evidence>
<reference evidence="1" key="2">
    <citation type="journal article" date="2021" name="Genome Biol. Evol.">
        <title>Developing a high-quality reference genome for a parasitic bivalve with doubly uniparental inheritance (Bivalvia: Unionida).</title>
        <authorList>
            <person name="Smith C.H."/>
        </authorList>
    </citation>
    <scope>NUCLEOTIDE SEQUENCE</scope>
    <source>
        <strain evidence="1">CHS0354</strain>
        <tissue evidence="1">Mantle</tissue>
    </source>
</reference>
<protein>
    <submittedName>
        <fullName evidence="1">Uncharacterized protein</fullName>
    </submittedName>
</protein>
<dbReference type="EMBL" id="JAEAOA010000186">
    <property type="protein sequence ID" value="KAK3604176.1"/>
    <property type="molecule type" value="Genomic_DNA"/>
</dbReference>
<evidence type="ECO:0000313" key="1">
    <source>
        <dbReference type="EMBL" id="KAK3604176.1"/>
    </source>
</evidence>
<keyword evidence="2" id="KW-1185">Reference proteome</keyword>
<reference evidence="1" key="3">
    <citation type="submission" date="2023-05" db="EMBL/GenBank/DDBJ databases">
        <authorList>
            <person name="Smith C.H."/>
        </authorList>
    </citation>
    <scope>NUCLEOTIDE SEQUENCE</scope>
    <source>
        <strain evidence="1">CHS0354</strain>
        <tissue evidence="1">Mantle</tissue>
    </source>
</reference>
<comment type="caution">
    <text evidence="1">The sequence shown here is derived from an EMBL/GenBank/DDBJ whole genome shotgun (WGS) entry which is preliminary data.</text>
</comment>
<accession>A0AAE0T5L0</accession>
<name>A0AAE0T5L0_9BIVA</name>
<reference evidence="1" key="1">
    <citation type="journal article" date="2021" name="Genome Biol. Evol.">
        <title>A High-Quality Reference Genome for a Parasitic Bivalve with Doubly Uniparental Inheritance (Bivalvia: Unionida).</title>
        <authorList>
            <person name="Smith C.H."/>
        </authorList>
    </citation>
    <scope>NUCLEOTIDE SEQUENCE</scope>
    <source>
        <strain evidence="1">CHS0354</strain>
    </source>
</reference>
<gene>
    <name evidence="1" type="ORF">CHS0354_001984</name>
</gene>
<dbReference type="AlphaFoldDB" id="A0AAE0T5L0"/>